<gene>
    <name evidence="5" type="ORF">PVAND_009689</name>
</gene>
<evidence type="ECO:0000256" key="3">
    <source>
        <dbReference type="SAM" id="MobiDB-lite"/>
    </source>
</evidence>
<proteinExistence type="predicted"/>
<keyword evidence="6" id="KW-1185">Reference proteome</keyword>
<name>A0A9J6CDI4_POLVA</name>
<dbReference type="InterPro" id="IPR002418">
    <property type="entry name" value="Tscrpt_reg_Myc"/>
</dbReference>
<evidence type="ECO:0000313" key="6">
    <source>
        <dbReference type="Proteomes" id="UP001107558"/>
    </source>
</evidence>
<keyword evidence="2" id="KW-0175">Coiled coil</keyword>
<evidence type="ECO:0000313" key="5">
    <source>
        <dbReference type="EMBL" id="KAG5680164.1"/>
    </source>
</evidence>
<dbReference type="CDD" id="cd11400">
    <property type="entry name" value="bHLHzip_Myc"/>
    <property type="match status" value="1"/>
</dbReference>
<dbReference type="Gene3D" id="4.10.280.10">
    <property type="entry name" value="Helix-loop-helix DNA-binding domain"/>
    <property type="match status" value="1"/>
</dbReference>
<feature type="domain" description="BHLH" evidence="4">
    <location>
        <begin position="396"/>
        <end position="448"/>
    </location>
</feature>
<reference evidence="5" key="1">
    <citation type="submission" date="2021-03" db="EMBL/GenBank/DDBJ databases">
        <title>Chromosome level genome of the anhydrobiotic midge Polypedilum vanderplanki.</title>
        <authorList>
            <person name="Yoshida Y."/>
            <person name="Kikawada T."/>
            <person name="Gusev O."/>
        </authorList>
    </citation>
    <scope>NUCLEOTIDE SEQUENCE</scope>
    <source>
        <strain evidence="5">NIAS01</strain>
        <tissue evidence="5">Whole body or cell culture</tissue>
    </source>
</reference>
<evidence type="ECO:0000256" key="1">
    <source>
        <dbReference type="ARBA" id="ARBA00023125"/>
    </source>
</evidence>
<protein>
    <recommendedName>
        <fullName evidence="4">BHLH domain-containing protein</fullName>
    </recommendedName>
</protein>
<dbReference type="Pfam" id="PF00010">
    <property type="entry name" value="HLH"/>
    <property type="match status" value="1"/>
</dbReference>
<keyword evidence="1" id="KW-0238">DNA-binding</keyword>
<dbReference type="GO" id="GO:0003700">
    <property type="term" value="F:DNA-binding transcription factor activity"/>
    <property type="evidence" value="ECO:0007669"/>
    <property type="project" value="InterPro"/>
</dbReference>
<evidence type="ECO:0000259" key="4">
    <source>
        <dbReference type="PROSITE" id="PS50888"/>
    </source>
</evidence>
<comment type="caution">
    <text evidence="5">The sequence shown here is derived from an EMBL/GenBank/DDBJ whole genome shotgun (WGS) entry which is preliminary data.</text>
</comment>
<organism evidence="5 6">
    <name type="scientific">Polypedilum vanderplanki</name>
    <name type="common">Sleeping chironomid midge</name>
    <dbReference type="NCBI Taxonomy" id="319348"/>
    <lineage>
        <taxon>Eukaryota</taxon>
        <taxon>Metazoa</taxon>
        <taxon>Ecdysozoa</taxon>
        <taxon>Arthropoda</taxon>
        <taxon>Hexapoda</taxon>
        <taxon>Insecta</taxon>
        <taxon>Pterygota</taxon>
        <taxon>Neoptera</taxon>
        <taxon>Endopterygota</taxon>
        <taxon>Diptera</taxon>
        <taxon>Nematocera</taxon>
        <taxon>Chironomoidea</taxon>
        <taxon>Chironomidae</taxon>
        <taxon>Chironominae</taxon>
        <taxon>Polypedilum</taxon>
        <taxon>Polypedilum</taxon>
    </lineage>
</organism>
<accession>A0A9J6CDI4</accession>
<dbReference type="SUPFAM" id="SSF47459">
    <property type="entry name" value="HLH, helix-loop-helix DNA-binding domain"/>
    <property type="match status" value="1"/>
</dbReference>
<sequence length="477" mass="55631">MNEDEISDAFNLIPNSIFDNIMLDTNNNFSMMNDIWDDDVLIKHSFEDIPLLSSEFETFSFTTLDDENEIKIDPMETKSNESSQVQYHDCMLSGTCTDQAHKTKKKYRFSHIDELIANYKDDDMSQASLRSNNFSDSTFVESNERITNLMKDFDKALGCLHKDEQSSRASQVPKNSQHVPEMPPPPPPIKFFVPIQSFEKSQRQPKSFLQYQKHSCNPKYYINDQLVKCESPMQLDVNELNQKEINNNDFNEQFKIENQSLSSEDSMPITPYYPNIKMENTNTSSSSASYLFYNNNLYTLDQLKSINFLEHEYIKNPCSSQETSASISNCYNQVDVAKKDKKVKQNKGLKVKTKKMKKSKVCKTKKSKKKVTSKTSNPYNTQNKYFFQFGEDEPIMKRTMHNCMERQRRIGLKNLFIELKQSIPELEATERVPKIAILREAANYCHELRNEEKELIELKKKNASLLKKYKRLLRNNA</sequence>
<dbReference type="InterPro" id="IPR011598">
    <property type="entry name" value="bHLH_dom"/>
</dbReference>
<dbReference type="InterPro" id="IPR050433">
    <property type="entry name" value="Myc_transcription_factors"/>
</dbReference>
<dbReference type="OrthoDB" id="5964374at2759"/>
<dbReference type="SMART" id="SM00353">
    <property type="entry name" value="HLH"/>
    <property type="match status" value="1"/>
</dbReference>
<dbReference type="AlphaFoldDB" id="A0A9J6CDI4"/>
<dbReference type="GO" id="GO:0003677">
    <property type="term" value="F:DNA binding"/>
    <property type="evidence" value="ECO:0007669"/>
    <property type="project" value="UniProtKB-KW"/>
</dbReference>
<feature type="compositionally biased region" description="Polar residues" evidence="3">
    <location>
        <begin position="167"/>
        <end position="178"/>
    </location>
</feature>
<dbReference type="PROSITE" id="PS50888">
    <property type="entry name" value="BHLH"/>
    <property type="match status" value="1"/>
</dbReference>
<evidence type="ECO:0000256" key="2">
    <source>
        <dbReference type="SAM" id="Coils"/>
    </source>
</evidence>
<dbReference type="FunFam" id="4.10.280.10:FF:000019">
    <property type="entry name" value="Myc proto-oncogene protein"/>
    <property type="match status" value="1"/>
</dbReference>
<dbReference type="PANTHER" id="PTHR45851">
    <property type="entry name" value="MYC PROTO-ONCOGENE"/>
    <property type="match status" value="1"/>
</dbReference>
<dbReference type="EMBL" id="JADBJN010000001">
    <property type="protein sequence ID" value="KAG5680164.1"/>
    <property type="molecule type" value="Genomic_DNA"/>
</dbReference>
<dbReference type="InterPro" id="IPR036638">
    <property type="entry name" value="HLH_DNA-bd_sf"/>
</dbReference>
<dbReference type="PRINTS" id="PR00044">
    <property type="entry name" value="LEUZIPPRMYC"/>
</dbReference>
<dbReference type="GO" id="GO:0046983">
    <property type="term" value="F:protein dimerization activity"/>
    <property type="evidence" value="ECO:0007669"/>
    <property type="project" value="InterPro"/>
</dbReference>
<feature type="region of interest" description="Disordered" evidence="3">
    <location>
        <begin position="162"/>
        <end position="186"/>
    </location>
</feature>
<dbReference type="Proteomes" id="UP001107558">
    <property type="component" value="Chromosome 1"/>
</dbReference>
<feature type="coiled-coil region" evidence="2">
    <location>
        <begin position="441"/>
        <end position="475"/>
    </location>
</feature>